<name>A0A7W6S2U6_9PROT</name>
<proteinExistence type="inferred from homology"/>
<dbReference type="Gene3D" id="3.40.350.10">
    <property type="entry name" value="Creatinase/prolidase N-terminal domain"/>
    <property type="match status" value="2"/>
</dbReference>
<keyword evidence="3 8" id="KW-0378">Hydrolase</keyword>
<dbReference type="InterPro" id="IPR000587">
    <property type="entry name" value="Creatinase_N"/>
</dbReference>
<protein>
    <submittedName>
        <fullName evidence="8">Xaa-Pro aminopeptidase</fullName>
        <ecNumber evidence="8">3.4.11.9</ecNumber>
    </submittedName>
</protein>
<dbReference type="SUPFAM" id="SSF53092">
    <property type="entry name" value="Creatinase/prolidase N-terminal domain"/>
    <property type="match status" value="1"/>
</dbReference>
<keyword evidence="4" id="KW-0464">Manganese</keyword>
<dbReference type="PANTHER" id="PTHR43763:SF6">
    <property type="entry name" value="XAA-PRO AMINOPEPTIDASE 1"/>
    <property type="match status" value="1"/>
</dbReference>
<dbReference type="InterPro" id="IPR029149">
    <property type="entry name" value="Creatin/AminoP/Spt16_N"/>
</dbReference>
<keyword evidence="2" id="KW-0479">Metal-binding</keyword>
<reference evidence="8 9" key="1">
    <citation type="submission" date="2020-08" db="EMBL/GenBank/DDBJ databases">
        <title>Genome sequencing of Purple Non-Sulfur Bacteria from various extreme environments.</title>
        <authorList>
            <person name="Mayer M."/>
        </authorList>
    </citation>
    <scope>NUCLEOTIDE SEQUENCE [LARGE SCALE GENOMIC DNA]</scope>
    <source>
        <strain evidence="8 9">JA135</strain>
    </source>
</reference>
<organism evidence="8 9">
    <name type="scientific">Roseospira goensis</name>
    <dbReference type="NCBI Taxonomy" id="391922"/>
    <lineage>
        <taxon>Bacteria</taxon>
        <taxon>Pseudomonadati</taxon>
        <taxon>Pseudomonadota</taxon>
        <taxon>Alphaproteobacteria</taxon>
        <taxon>Rhodospirillales</taxon>
        <taxon>Rhodospirillaceae</taxon>
        <taxon>Roseospira</taxon>
    </lineage>
</organism>
<dbReference type="Pfam" id="PF00557">
    <property type="entry name" value="Peptidase_M24"/>
    <property type="match status" value="1"/>
</dbReference>
<keyword evidence="8" id="KW-0031">Aminopeptidase</keyword>
<evidence type="ECO:0000259" key="5">
    <source>
        <dbReference type="Pfam" id="PF00557"/>
    </source>
</evidence>
<dbReference type="Pfam" id="PF16188">
    <property type="entry name" value="Peptidase_M24_C"/>
    <property type="match status" value="1"/>
</dbReference>
<accession>A0A7W6S2U6</accession>
<dbReference type="Proteomes" id="UP000555728">
    <property type="component" value="Unassembled WGS sequence"/>
</dbReference>
<sequence>MTALIDRMARDGRTPPDAKALRTLLAGIAATPPGVDHAWMDLVAVPPRSPALVAALADARAALAPPALHPGGPPHGADRLAGLRRALDEAGLAGVLVPRADAHQGEFVAANAERLAWLTGFTGSAGFAVVLADRAALFVDGRYTLQAAAEVDTGLWEVVPIGQTPVNDWLAQTLRRDDRIGYDPWLHTAAEIDRRAAACKRPGARLVPLHANPIDALWRDRPPAPLGPVVPHPETYAGRSADDKRTQIAGLLREQGCTATVITDPAAVAWLLNIRGADVPYTPLALGFAILHDSGSVDLFMDSRKLTPAARAHLGRGVTVQAPAQLGGALETLGAHAGRVLLDRDGCAQWIRQRLADAGATVQLGSDPIALPRARKTLAELEGTRAAHRRDGAALTRFLCWIDREGPAGTQTERSAAAHLHTLRAEGDHFRGLSFETISGAGPNGAIVHYHVSAETDRRIAPDMLYLLDSGAQYRDGTTDVTRTLAIGTPSPDQIRRFTQVLKGHIAIATAVFPRGTTGTQLDTLARTALWADGVDFEHGTGHGVGSYLGVHEGPQRLSKRPSDVALHPGMIVSNEPGYYKAGAFGIRIENLVVVTPVEAPQGAELALLGFETLTLAPIDRRLIDPGLLTADERAWVDAYHARVAAEIGPLLDDATRDWLAAATRPLA</sequence>
<feature type="domain" description="Peptidase M24 C-terminal" evidence="7">
    <location>
        <begin position="609"/>
        <end position="667"/>
    </location>
</feature>
<comment type="similarity">
    <text evidence="1">Belongs to the peptidase M24B family.</text>
</comment>
<feature type="domain" description="Peptidase M24" evidence="5">
    <location>
        <begin position="383"/>
        <end position="596"/>
    </location>
</feature>
<dbReference type="InterPro" id="IPR033740">
    <property type="entry name" value="Pept_M24B"/>
</dbReference>
<dbReference type="InterPro" id="IPR050422">
    <property type="entry name" value="X-Pro_aminopeptidase_P"/>
</dbReference>
<evidence type="ECO:0000259" key="6">
    <source>
        <dbReference type="Pfam" id="PF01321"/>
    </source>
</evidence>
<dbReference type="Pfam" id="PF16189">
    <property type="entry name" value="Creatinase_N_2"/>
    <property type="match status" value="1"/>
</dbReference>
<keyword evidence="9" id="KW-1185">Reference proteome</keyword>
<dbReference type="AlphaFoldDB" id="A0A7W6S2U6"/>
<evidence type="ECO:0000313" key="9">
    <source>
        <dbReference type="Proteomes" id="UP000555728"/>
    </source>
</evidence>
<dbReference type="CDD" id="cd01085">
    <property type="entry name" value="APP"/>
    <property type="match status" value="1"/>
</dbReference>
<dbReference type="RefSeq" id="WP_343056394.1">
    <property type="nucleotide sequence ID" value="NZ_JACIGI010000035.1"/>
</dbReference>
<gene>
    <name evidence="8" type="ORF">GGD88_003127</name>
</gene>
<comment type="caution">
    <text evidence="8">The sequence shown here is derived from an EMBL/GenBank/DDBJ whole genome shotgun (WGS) entry which is preliminary data.</text>
</comment>
<evidence type="ECO:0000313" key="8">
    <source>
        <dbReference type="EMBL" id="MBB4287380.1"/>
    </source>
</evidence>
<dbReference type="GO" id="GO:0070006">
    <property type="term" value="F:metalloaminopeptidase activity"/>
    <property type="evidence" value="ECO:0007669"/>
    <property type="project" value="InterPro"/>
</dbReference>
<evidence type="ECO:0000256" key="4">
    <source>
        <dbReference type="ARBA" id="ARBA00023211"/>
    </source>
</evidence>
<dbReference type="PANTHER" id="PTHR43763">
    <property type="entry name" value="XAA-PRO AMINOPEPTIDASE 1"/>
    <property type="match status" value="1"/>
</dbReference>
<dbReference type="EC" id="3.4.11.9" evidence="8"/>
<keyword evidence="8" id="KW-0645">Protease</keyword>
<dbReference type="InterPro" id="IPR032416">
    <property type="entry name" value="Peptidase_M24_C"/>
</dbReference>
<dbReference type="EMBL" id="JACIGI010000035">
    <property type="protein sequence ID" value="MBB4287380.1"/>
    <property type="molecule type" value="Genomic_DNA"/>
</dbReference>
<evidence type="ECO:0000256" key="1">
    <source>
        <dbReference type="ARBA" id="ARBA00008766"/>
    </source>
</evidence>
<dbReference type="InterPro" id="IPR000994">
    <property type="entry name" value="Pept_M24"/>
</dbReference>
<evidence type="ECO:0000256" key="2">
    <source>
        <dbReference type="ARBA" id="ARBA00022723"/>
    </source>
</evidence>
<dbReference type="GO" id="GO:0005737">
    <property type="term" value="C:cytoplasm"/>
    <property type="evidence" value="ECO:0007669"/>
    <property type="project" value="UniProtKB-ARBA"/>
</dbReference>
<dbReference type="Gene3D" id="3.90.230.10">
    <property type="entry name" value="Creatinase/methionine aminopeptidase superfamily"/>
    <property type="match status" value="1"/>
</dbReference>
<dbReference type="SUPFAM" id="SSF55920">
    <property type="entry name" value="Creatinase/aminopeptidase"/>
    <property type="match status" value="1"/>
</dbReference>
<dbReference type="Pfam" id="PF01321">
    <property type="entry name" value="Creatinase_N"/>
    <property type="match status" value="1"/>
</dbReference>
<evidence type="ECO:0000256" key="3">
    <source>
        <dbReference type="ARBA" id="ARBA00022801"/>
    </source>
</evidence>
<dbReference type="InterPro" id="IPR036005">
    <property type="entry name" value="Creatinase/aminopeptidase-like"/>
</dbReference>
<evidence type="ECO:0000259" key="7">
    <source>
        <dbReference type="Pfam" id="PF16188"/>
    </source>
</evidence>
<dbReference type="GO" id="GO:0046872">
    <property type="term" value="F:metal ion binding"/>
    <property type="evidence" value="ECO:0007669"/>
    <property type="project" value="UniProtKB-KW"/>
</dbReference>
<dbReference type="FunFam" id="3.90.230.10:FF:000007">
    <property type="entry name" value="Xaa-Pro aminopeptidase P"/>
    <property type="match status" value="1"/>
</dbReference>
<feature type="domain" description="Creatinase N-terminal" evidence="6">
    <location>
        <begin position="79"/>
        <end position="211"/>
    </location>
</feature>